<gene>
    <name evidence="1" type="ORF">H2198_009992</name>
</gene>
<dbReference type="EMBL" id="JAPDRQ010000316">
    <property type="protein sequence ID" value="KAJ9650718.1"/>
    <property type="molecule type" value="Genomic_DNA"/>
</dbReference>
<proteinExistence type="predicted"/>
<name>A0ACC2ZT09_9EURO</name>
<keyword evidence="2" id="KW-1185">Reference proteome</keyword>
<accession>A0ACC2ZT09</accession>
<sequence length="724" mass="80146">MLGLSGVASASQGSASNDLTQIQNASVLDITLASVEELQEGAGDNEIAGVQCTNYSSGGTHCGHYSSGEELQLAHVVPDAQKTVDVCSVLLDAWFEVAPRRLGEALSRFRDERLENQERVENFERTFKQLDAAARRRLLGSPWVSGFMDDPDGVSHEDTDGMPVTTIEALHLAAMAECPVAPIHDEMGKFHQGRGVESPLGEWVIRRHESGFEKVERAKVGGVITLDVDSGLARRNEPESGTFCNPYLSISSEELAVIQEKLEAAIRLVDEATPHLGLLIRTFTRRVLVRKSIELVDQASPLNLGSEYRPIHAGCIRILNVHRPEMTVDICAEAILHESVHSYLSAYEEVHGKFMSGAIRVRPVSPWSGNFIPNHSLAHAVFVYYAIHQLLGRLVGIGAGIGEESGRRMKRRLMHVAGGFFIERKISTLFVLESPASLQLMANASGNAGERGMKIPTIVIHSDPEDVVAAVLGDVRGVSVIHLDELTRNWRVQEAGIIEPVLEKSIPSMCSSYIINRVFDLSCTEIGKRLRTFRLHENWAYTALGSVLSRAHALAHGIGPRGVSRSLLPLNVQWKLISERIPEIRTPQFAFGFGHRMPDMSHLDKFVQKSVWSYFRWNGDSDVVEGEQQWHPFFVEQPQGTPIICSYHGEAFTLSFPKGRPKADLGVFPALVYACRELFDNRMAEILVYQEDESLTFCACSPYMAGVGELREREQLLLRGVPSS</sequence>
<dbReference type="Proteomes" id="UP001172386">
    <property type="component" value="Unassembled WGS sequence"/>
</dbReference>
<organism evidence="1 2">
    <name type="scientific">Neophaeococcomyces mojaviensis</name>
    <dbReference type="NCBI Taxonomy" id="3383035"/>
    <lineage>
        <taxon>Eukaryota</taxon>
        <taxon>Fungi</taxon>
        <taxon>Dikarya</taxon>
        <taxon>Ascomycota</taxon>
        <taxon>Pezizomycotina</taxon>
        <taxon>Eurotiomycetes</taxon>
        <taxon>Chaetothyriomycetidae</taxon>
        <taxon>Chaetothyriales</taxon>
        <taxon>Chaetothyriales incertae sedis</taxon>
        <taxon>Neophaeococcomyces</taxon>
    </lineage>
</organism>
<protein>
    <submittedName>
        <fullName evidence="1">Uncharacterized protein</fullName>
    </submittedName>
</protein>
<evidence type="ECO:0000313" key="2">
    <source>
        <dbReference type="Proteomes" id="UP001172386"/>
    </source>
</evidence>
<evidence type="ECO:0000313" key="1">
    <source>
        <dbReference type="EMBL" id="KAJ9650718.1"/>
    </source>
</evidence>
<comment type="caution">
    <text evidence="1">The sequence shown here is derived from an EMBL/GenBank/DDBJ whole genome shotgun (WGS) entry which is preliminary data.</text>
</comment>
<reference evidence="1" key="1">
    <citation type="submission" date="2022-10" db="EMBL/GenBank/DDBJ databases">
        <title>Culturing micro-colonial fungi from biological soil crusts in the Mojave desert and describing Neophaeococcomyces mojavensis, and introducing the new genera and species Taxawa tesnikishii.</title>
        <authorList>
            <person name="Kurbessoian T."/>
            <person name="Stajich J.E."/>
        </authorList>
    </citation>
    <scope>NUCLEOTIDE SEQUENCE</scope>
    <source>
        <strain evidence="1">JES_112</strain>
    </source>
</reference>